<protein>
    <submittedName>
        <fullName evidence="1">Uncharacterized protein</fullName>
    </submittedName>
</protein>
<dbReference type="EMBL" id="LR743605">
    <property type="protein sequence ID" value="CAA2634666.1"/>
    <property type="molecule type" value="Genomic_DNA"/>
</dbReference>
<proteinExistence type="predicted"/>
<evidence type="ECO:0000313" key="2">
    <source>
        <dbReference type="Proteomes" id="UP001189122"/>
    </source>
</evidence>
<dbReference type="AlphaFoldDB" id="A0A7I8JTZ1"/>
<evidence type="ECO:0000313" key="1">
    <source>
        <dbReference type="EMBL" id="CAA2634666.1"/>
    </source>
</evidence>
<keyword evidence="2" id="KW-1185">Reference proteome</keyword>
<gene>
    <name evidence="1" type="ORF">SI7747_18020067</name>
</gene>
<reference evidence="1 2" key="1">
    <citation type="submission" date="2019-12" db="EMBL/GenBank/DDBJ databases">
        <authorList>
            <person name="Scholz U."/>
            <person name="Mascher M."/>
            <person name="Fiebig A."/>
        </authorList>
    </citation>
    <scope>NUCLEOTIDE SEQUENCE</scope>
</reference>
<name>A0A7I8JTZ1_SPIIN</name>
<accession>A0A7I8JTZ1</accession>
<sequence>MNFDSGRIRTHQSLFSHVYDHSLPDNGWPPVTWKGSGDHVPLSVQANGVRVPCRSQSQAARAPARGLLPDYASDPLAGTAGRRVPSFLQYFYFYFFIKFIENRIH</sequence>
<organism evidence="1">
    <name type="scientific">Spirodela intermedia</name>
    <name type="common">Intermediate duckweed</name>
    <dbReference type="NCBI Taxonomy" id="51605"/>
    <lineage>
        <taxon>Eukaryota</taxon>
        <taxon>Viridiplantae</taxon>
        <taxon>Streptophyta</taxon>
        <taxon>Embryophyta</taxon>
        <taxon>Tracheophyta</taxon>
        <taxon>Spermatophyta</taxon>
        <taxon>Magnoliopsida</taxon>
        <taxon>Liliopsida</taxon>
        <taxon>Araceae</taxon>
        <taxon>Lemnoideae</taxon>
        <taxon>Spirodela</taxon>
    </lineage>
</organism>
<dbReference type="Proteomes" id="UP001189122">
    <property type="component" value="Unassembled WGS sequence"/>
</dbReference>
<dbReference type="EMBL" id="CACRZD030000018">
    <property type="protein sequence ID" value="CAA6673650.1"/>
    <property type="molecule type" value="Genomic_DNA"/>
</dbReference>